<dbReference type="AlphaFoldDB" id="A0A6C0I6I3"/>
<reference evidence="1" key="1">
    <citation type="journal article" date="2020" name="Nature">
        <title>Giant virus diversity and host interactions through global metagenomics.</title>
        <authorList>
            <person name="Schulz F."/>
            <person name="Roux S."/>
            <person name="Paez-Espino D."/>
            <person name="Jungbluth S."/>
            <person name="Walsh D.A."/>
            <person name="Denef V.J."/>
            <person name="McMahon K.D."/>
            <person name="Konstantinidis K.T."/>
            <person name="Eloe-Fadrosh E.A."/>
            <person name="Kyrpides N.C."/>
            <person name="Woyke T."/>
        </authorList>
    </citation>
    <scope>NUCLEOTIDE SEQUENCE</scope>
    <source>
        <strain evidence="1">GVMAG-M-3300023184-50</strain>
    </source>
</reference>
<dbReference type="EMBL" id="MN740116">
    <property type="protein sequence ID" value="QHT88402.1"/>
    <property type="molecule type" value="Genomic_DNA"/>
</dbReference>
<accession>A0A6C0I6I3</accession>
<evidence type="ECO:0000313" key="1">
    <source>
        <dbReference type="EMBL" id="QHT88402.1"/>
    </source>
</evidence>
<sequence length="115" mass="13497">MFFLGVPIRHTVFTEIILRSKIGMFVGSDGTRFHRCIISNVDRDRSWVYGAWLGIAAPHDLNNFTTKYKIDKNCSGVLVEADELEKFTTSIGRYRYTMYLPYNIKRHDEIIFQLR</sequence>
<protein>
    <submittedName>
        <fullName evidence="1">Uncharacterized protein</fullName>
    </submittedName>
</protein>
<proteinExistence type="predicted"/>
<organism evidence="1">
    <name type="scientific">viral metagenome</name>
    <dbReference type="NCBI Taxonomy" id="1070528"/>
    <lineage>
        <taxon>unclassified sequences</taxon>
        <taxon>metagenomes</taxon>
        <taxon>organismal metagenomes</taxon>
    </lineage>
</organism>
<name>A0A6C0I6I3_9ZZZZ</name>